<evidence type="ECO:0000313" key="3">
    <source>
        <dbReference type="Proteomes" id="UP000093336"/>
    </source>
</evidence>
<dbReference type="Proteomes" id="UP000093336">
    <property type="component" value="Unassembled WGS sequence"/>
</dbReference>
<feature type="signal peptide" evidence="1">
    <location>
        <begin position="1"/>
        <end position="22"/>
    </location>
</feature>
<protein>
    <recommendedName>
        <fullName evidence="4">Lipoprotein</fullName>
    </recommendedName>
</protein>
<comment type="caution">
    <text evidence="2">The sequence shown here is derived from an EMBL/GenBank/DDBJ whole genome shotgun (WGS) entry which is preliminary data.</text>
</comment>
<reference evidence="2 3" key="1">
    <citation type="submission" date="2016-05" db="EMBL/GenBank/DDBJ databases">
        <authorList>
            <person name="Prochazka B."/>
            <person name="Indra A."/>
            <person name="Hasenberger P."/>
            <person name="Blaschitz M."/>
            <person name="Wagner L."/>
            <person name="Wewalka G."/>
            <person name="Sorschag S."/>
            <person name="Schmid D."/>
            <person name="Ruppitsch W."/>
        </authorList>
    </citation>
    <scope>NUCLEOTIDE SEQUENCE [LARGE SCALE GENOMIC DNA]</scope>
    <source>
        <strain evidence="2 3">974010_12</strain>
    </source>
</reference>
<gene>
    <name evidence="2" type="ORF">A8135_11180</name>
</gene>
<dbReference type="EMBL" id="LYOZ01000009">
    <property type="protein sequence ID" value="OCH98638.1"/>
    <property type="molecule type" value="Genomic_DNA"/>
</dbReference>
<sequence length="104" mass="11052">MMKKHILITLVLSAFTFGLTSCGLGGVTRTGTAVVNTGVDYVGTGVGYVGATGTRVVKTVGTGVGTWVGRVATDHDVVVYRKRGVVYHDGHAYRIHNGRYVLVR</sequence>
<accession>A0ABX2XW06</accession>
<keyword evidence="1" id="KW-0732">Signal</keyword>
<evidence type="ECO:0000313" key="2">
    <source>
        <dbReference type="EMBL" id="OCH98638.1"/>
    </source>
</evidence>
<dbReference type="PROSITE" id="PS51257">
    <property type="entry name" value="PROKAR_LIPOPROTEIN"/>
    <property type="match status" value="1"/>
</dbReference>
<name>A0ABX2XW06_9GAMM</name>
<evidence type="ECO:0008006" key="4">
    <source>
        <dbReference type="Google" id="ProtNLM"/>
    </source>
</evidence>
<feature type="chain" id="PRO_5047230153" description="Lipoprotein" evidence="1">
    <location>
        <begin position="23"/>
        <end position="104"/>
    </location>
</feature>
<organism evidence="2 3">
    <name type="scientific">Legionella jamestowniensis</name>
    <dbReference type="NCBI Taxonomy" id="455"/>
    <lineage>
        <taxon>Bacteria</taxon>
        <taxon>Pseudomonadati</taxon>
        <taxon>Pseudomonadota</taxon>
        <taxon>Gammaproteobacteria</taxon>
        <taxon>Legionellales</taxon>
        <taxon>Legionellaceae</taxon>
        <taxon>Legionella</taxon>
    </lineage>
</organism>
<evidence type="ECO:0000256" key="1">
    <source>
        <dbReference type="SAM" id="SignalP"/>
    </source>
</evidence>
<keyword evidence="3" id="KW-1185">Reference proteome</keyword>
<proteinExistence type="predicted"/>